<sequence length="171" mass="19580">MAGQSANDEREKGKLEEEFRNIEVDLERLHFDEQSEAQKSEKLQKLHVEKQKLTDAVGSFEARYQQLKFVSKDPYPNFDRRRVKGLVTKLIAVKDVKFATALEVRAGASVAHLEKKDTWVLEQKKHFGKQGTAYDLTNYTSLIGTRERRTYSTTTGATVGEHRQLANRASH</sequence>
<proteinExistence type="predicted"/>
<evidence type="ECO:0000313" key="3">
    <source>
        <dbReference type="WBParaSite" id="PgR015_g103_t02"/>
    </source>
</evidence>
<keyword evidence="1" id="KW-1185">Reference proteome</keyword>
<evidence type="ECO:0000313" key="2">
    <source>
        <dbReference type="WBParaSite" id="PgR015_g103_t01"/>
    </source>
</evidence>
<dbReference type="WBParaSite" id="PgR015_g103_t02">
    <property type="protein sequence ID" value="PgR015_g103_t02"/>
    <property type="gene ID" value="PgR015_g103"/>
</dbReference>
<organism evidence="1 3">
    <name type="scientific">Parascaris univalens</name>
    <name type="common">Nematode worm</name>
    <dbReference type="NCBI Taxonomy" id="6257"/>
    <lineage>
        <taxon>Eukaryota</taxon>
        <taxon>Metazoa</taxon>
        <taxon>Ecdysozoa</taxon>
        <taxon>Nematoda</taxon>
        <taxon>Chromadorea</taxon>
        <taxon>Rhabditida</taxon>
        <taxon>Spirurina</taxon>
        <taxon>Ascaridomorpha</taxon>
        <taxon>Ascaridoidea</taxon>
        <taxon>Ascarididae</taxon>
        <taxon>Parascaris</taxon>
    </lineage>
</organism>
<dbReference type="AlphaFoldDB" id="A0A915ATU1"/>
<protein>
    <submittedName>
        <fullName evidence="2 3">Uncharacterized protein</fullName>
    </submittedName>
</protein>
<dbReference type="Proteomes" id="UP000887569">
    <property type="component" value="Unplaced"/>
</dbReference>
<dbReference type="WBParaSite" id="PgR015_g103_t01">
    <property type="protein sequence ID" value="PgR015_g103_t01"/>
    <property type="gene ID" value="PgR015_g103"/>
</dbReference>
<dbReference type="WBParaSite" id="PgR015_g103_t03">
    <property type="protein sequence ID" value="PgR015_g103_t03"/>
    <property type="gene ID" value="PgR015_g103"/>
</dbReference>
<accession>A0A915ATU1</accession>
<evidence type="ECO:0000313" key="1">
    <source>
        <dbReference type="Proteomes" id="UP000887569"/>
    </source>
</evidence>
<name>A0A915ATU1_PARUN</name>
<reference evidence="2 3" key="1">
    <citation type="submission" date="2022-11" db="UniProtKB">
        <authorList>
            <consortium name="WormBaseParasite"/>
        </authorList>
    </citation>
    <scope>IDENTIFICATION</scope>
</reference>